<dbReference type="InterPro" id="IPR006068">
    <property type="entry name" value="ATPase_P-typ_cation-transptr_C"/>
</dbReference>
<dbReference type="Gene3D" id="2.70.150.10">
    <property type="entry name" value="Calcium-transporting ATPase, cytoplasmic transduction domain A"/>
    <property type="match status" value="1"/>
</dbReference>
<evidence type="ECO:0000256" key="7">
    <source>
        <dbReference type="ARBA" id="ARBA00022519"/>
    </source>
</evidence>
<dbReference type="PATRIC" id="fig|1195236.3.peg.5366"/>
<dbReference type="Gene3D" id="3.40.50.1000">
    <property type="entry name" value="HAD superfamily/HAD-like"/>
    <property type="match status" value="1"/>
</dbReference>
<dbReference type="GO" id="GO:0016887">
    <property type="term" value="F:ATP hydrolysis activity"/>
    <property type="evidence" value="ECO:0007669"/>
    <property type="project" value="InterPro"/>
</dbReference>
<dbReference type="Gene3D" id="3.40.1110.10">
    <property type="entry name" value="Calcium-transporting ATPase, cytoplasmic domain N"/>
    <property type="match status" value="1"/>
</dbReference>
<evidence type="ECO:0000313" key="21">
    <source>
        <dbReference type="Proteomes" id="UP000014155"/>
    </source>
</evidence>
<evidence type="ECO:0000256" key="6">
    <source>
        <dbReference type="ARBA" id="ARBA00022475"/>
    </source>
</evidence>
<dbReference type="GO" id="GO:0015444">
    <property type="term" value="F:P-type magnesium transporter activity"/>
    <property type="evidence" value="ECO:0007669"/>
    <property type="project" value="UniProtKB-EC"/>
</dbReference>
<evidence type="ECO:0000256" key="14">
    <source>
        <dbReference type="ARBA" id="ARBA00022989"/>
    </source>
</evidence>
<feature type="transmembrane region" description="Helical" evidence="18">
    <location>
        <begin position="749"/>
        <end position="770"/>
    </location>
</feature>
<comment type="function">
    <text evidence="1">Mediates magnesium influx to the cytosol.</text>
</comment>
<feature type="transmembrane region" description="Helical" evidence="18">
    <location>
        <begin position="108"/>
        <end position="126"/>
    </location>
</feature>
<evidence type="ECO:0000256" key="17">
    <source>
        <dbReference type="ARBA" id="ARBA00047295"/>
    </source>
</evidence>
<feature type="transmembrane region" description="Helical" evidence="18">
    <location>
        <begin position="273"/>
        <end position="292"/>
    </location>
</feature>
<gene>
    <name evidence="20" type="ORF">CTER_5231</name>
</gene>
<dbReference type="PANTHER" id="PTHR42861">
    <property type="entry name" value="CALCIUM-TRANSPORTING ATPASE"/>
    <property type="match status" value="1"/>
</dbReference>
<evidence type="ECO:0000256" key="16">
    <source>
        <dbReference type="ARBA" id="ARBA00029806"/>
    </source>
</evidence>
<dbReference type="EMBL" id="AORV01000072">
    <property type="protein sequence ID" value="EMS69116.1"/>
    <property type="molecule type" value="Genomic_DNA"/>
</dbReference>
<evidence type="ECO:0000259" key="19">
    <source>
        <dbReference type="SMART" id="SM00831"/>
    </source>
</evidence>
<dbReference type="STRING" id="1195236.CTER_5231"/>
<evidence type="ECO:0000256" key="11">
    <source>
        <dbReference type="ARBA" id="ARBA00022840"/>
    </source>
</evidence>
<dbReference type="PRINTS" id="PR01836">
    <property type="entry name" value="MGATPASE"/>
</dbReference>
<feature type="domain" description="Cation-transporting P-type ATPase N-terminal" evidence="19">
    <location>
        <begin position="25"/>
        <end position="99"/>
    </location>
</feature>
<evidence type="ECO:0000256" key="8">
    <source>
        <dbReference type="ARBA" id="ARBA00022553"/>
    </source>
</evidence>
<dbReference type="InterPro" id="IPR023298">
    <property type="entry name" value="ATPase_P-typ_TM_dom_sf"/>
</dbReference>
<dbReference type="InterPro" id="IPR023214">
    <property type="entry name" value="HAD_sf"/>
</dbReference>
<keyword evidence="9 18" id="KW-0812">Transmembrane</keyword>
<dbReference type="NCBIfam" id="TIGR01524">
    <property type="entry name" value="ATPase-IIIB_Mg"/>
    <property type="match status" value="1"/>
</dbReference>
<dbReference type="PROSITE" id="PS00154">
    <property type="entry name" value="ATPASE_E1_E2"/>
    <property type="match status" value="1"/>
</dbReference>
<evidence type="ECO:0000256" key="12">
    <source>
        <dbReference type="ARBA" id="ARBA00022842"/>
    </source>
</evidence>
<dbReference type="InterPro" id="IPR059000">
    <property type="entry name" value="ATPase_P-type_domA"/>
</dbReference>
<dbReference type="SUPFAM" id="SSF81665">
    <property type="entry name" value="Calcium ATPase, transmembrane domain M"/>
    <property type="match status" value="1"/>
</dbReference>
<dbReference type="InterPro" id="IPR004014">
    <property type="entry name" value="ATPase_P-typ_cation-transptr_N"/>
</dbReference>
<dbReference type="InterPro" id="IPR018303">
    <property type="entry name" value="ATPase_P-typ_P_site"/>
</dbReference>
<dbReference type="GO" id="GO:0005886">
    <property type="term" value="C:plasma membrane"/>
    <property type="evidence" value="ECO:0007669"/>
    <property type="project" value="UniProtKB-SubCell"/>
</dbReference>
<dbReference type="InterPro" id="IPR006415">
    <property type="entry name" value="P-type_ATPase_IIIB"/>
</dbReference>
<keyword evidence="20" id="KW-0378">Hydrolase</keyword>
<dbReference type="SUPFAM" id="SSF81660">
    <property type="entry name" value="Metal cation-transporting ATPase, ATP-binding domain N"/>
    <property type="match status" value="1"/>
</dbReference>
<feature type="transmembrane region" description="Helical" evidence="18">
    <location>
        <begin position="852"/>
        <end position="873"/>
    </location>
</feature>
<dbReference type="InterPro" id="IPR044492">
    <property type="entry name" value="P_typ_ATPase_HD_dom"/>
</dbReference>
<evidence type="ECO:0000256" key="9">
    <source>
        <dbReference type="ARBA" id="ARBA00022692"/>
    </source>
</evidence>
<dbReference type="Proteomes" id="UP000014155">
    <property type="component" value="Unassembled WGS sequence"/>
</dbReference>
<dbReference type="NCBIfam" id="NF011702">
    <property type="entry name" value="PRK15122.1"/>
    <property type="match status" value="1"/>
</dbReference>
<comment type="similarity">
    <text evidence="3">Belongs to the cation transport ATPase (P-type) (TC 3.A.3) family. Type IIIB subfamily.</text>
</comment>
<feature type="transmembrane region" description="Helical" evidence="18">
    <location>
        <begin position="78"/>
        <end position="96"/>
    </location>
</feature>
<name>S0FH32_RUMCE</name>
<keyword evidence="11" id="KW-0067">ATP-binding</keyword>
<evidence type="ECO:0000256" key="5">
    <source>
        <dbReference type="ARBA" id="ARBA00013555"/>
    </source>
</evidence>
<evidence type="ECO:0000256" key="3">
    <source>
        <dbReference type="ARBA" id="ARBA00008746"/>
    </source>
</evidence>
<protein>
    <recommendedName>
        <fullName evidence="5">Magnesium-transporting ATPase, P-type 1</fullName>
        <ecNumber evidence="4">7.2.2.14</ecNumber>
    </recommendedName>
    <alternativeName>
        <fullName evidence="16">Mg(2+) transport ATPase, P-type 1</fullName>
    </alternativeName>
</protein>
<dbReference type="Pfam" id="PF00690">
    <property type="entry name" value="Cation_ATPase_N"/>
    <property type="match status" value="1"/>
</dbReference>
<dbReference type="SUPFAM" id="SSF56784">
    <property type="entry name" value="HAD-like"/>
    <property type="match status" value="1"/>
</dbReference>
<dbReference type="SFLD" id="SFLDG00002">
    <property type="entry name" value="C1.7:_P-type_atpase_like"/>
    <property type="match status" value="1"/>
</dbReference>
<keyword evidence="12" id="KW-0460">Magnesium</keyword>
<feature type="transmembrane region" description="Helical" evidence="18">
    <location>
        <begin position="782"/>
        <end position="803"/>
    </location>
</feature>
<keyword evidence="14 18" id="KW-1133">Transmembrane helix</keyword>
<dbReference type="InterPro" id="IPR036412">
    <property type="entry name" value="HAD-like_sf"/>
</dbReference>
<dbReference type="SFLD" id="SFLDF00027">
    <property type="entry name" value="p-type_atpase"/>
    <property type="match status" value="1"/>
</dbReference>
<dbReference type="Pfam" id="PF13246">
    <property type="entry name" value="Cation_ATPase"/>
    <property type="match status" value="1"/>
</dbReference>
<keyword evidence="8" id="KW-0597">Phosphoprotein</keyword>
<dbReference type="SFLD" id="SFLDS00003">
    <property type="entry name" value="Haloacid_Dehalogenase"/>
    <property type="match status" value="1"/>
</dbReference>
<proteinExistence type="inferred from homology"/>
<accession>S0FH32</accession>
<evidence type="ECO:0000256" key="1">
    <source>
        <dbReference type="ARBA" id="ARBA00003954"/>
    </source>
</evidence>
<keyword evidence="21" id="KW-1185">Reference proteome</keyword>
<dbReference type="GO" id="GO:0005524">
    <property type="term" value="F:ATP binding"/>
    <property type="evidence" value="ECO:0007669"/>
    <property type="project" value="UniProtKB-KW"/>
</dbReference>
<evidence type="ECO:0000256" key="4">
    <source>
        <dbReference type="ARBA" id="ARBA00012786"/>
    </source>
</evidence>
<organism evidence="20 21">
    <name type="scientific">Ruminiclostridium cellobioparum subsp. termitidis CT1112</name>
    <dbReference type="NCBI Taxonomy" id="1195236"/>
    <lineage>
        <taxon>Bacteria</taxon>
        <taxon>Bacillati</taxon>
        <taxon>Bacillota</taxon>
        <taxon>Clostridia</taxon>
        <taxon>Eubacteriales</taxon>
        <taxon>Oscillospiraceae</taxon>
        <taxon>Ruminiclostridium</taxon>
    </lineage>
</organism>
<evidence type="ECO:0000256" key="10">
    <source>
        <dbReference type="ARBA" id="ARBA00022741"/>
    </source>
</evidence>
<evidence type="ECO:0000256" key="18">
    <source>
        <dbReference type="SAM" id="Phobius"/>
    </source>
</evidence>
<dbReference type="eggNOG" id="COG0474">
    <property type="taxonomic scope" value="Bacteria"/>
</dbReference>
<comment type="subcellular location">
    <subcellularLocation>
        <location evidence="2">Cell inner membrane</location>
        <topology evidence="2">Multi-pass membrane protein</topology>
    </subcellularLocation>
</comment>
<keyword evidence="13" id="KW-1278">Translocase</keyword>
<keyword evidence="10" id="KW-0547">Nucleotide-binding</keyword>
<dbReference type="InterPro" id="IPR001757">
    <property type="entry name" value="P_typ_ATPase"/>
</dbReference>
<keyword evidence="6" id="KW-1003">Cell membrane</keyword>
<evidence type="ECO:0000256" key="13">
    <source>
        <dbReference type="ARBA" id="ARBA00022967"/>
    </source>
</evidence>
<dbReference type="NCBIfam" id="TIGR01494">
    <property type="entry name" value="ATPase_P-type"/>
    <property type="match status" value="2"/>
</dbReference>
<comment type="caution">
    <text evidence="20">The sequence shown here is derived from an EMBL/GenBank/DDBJ whole genome shotgun (WGS) entry which is preliminary data.</text>
</comment>
<sequence>MNFMSKKRLGRQIQENKQDTEVKLRFYAFVAREELLAQLSTTQAGLSSEEAENRQDSFGKNVITVGNKNTVLHRVREAVVNPFNIILLLIAIITYFTDVVAASKPDYLTVTIILSLVLLSSLVAFVQSQRSNAAAEKLSKMISNKADVWRDGKLTEVPMDEIVPGDIVRLSAGDMLPADVRFLTTKDTFVAQAALTGESNPVEKFSDIRDKQDDGLTDIRNIGFMGSNIVSGSATAAVLATGNSTYFGSMAKSLSGDRAKTSFERGVDSVSRLLLRMMLVMVPIVFLINGLAKRDWAGALLFAISIAVGLTPEMLPVIMTSTLAKGAVSMSRHKVIVRTLGAIQTFGEMDILCTDKTGTLTEDKIVLEKYMDLHGEDDARILRHAYLNSYFQTGLKNLIDLAIINRAVQNGLQDMLDAYNLVDEIPFDFSRRRMSVVLADKSGKRQLITKGAVEEIIAISSFVEMHGRVWPMDEENRRMALATYEKYNADGLRMIAVAQKNEVPDSGAFSVSDERDMVLIGFVGFLDPPKESARSAISALREHGVRTVVLTGDSEGVAVKVCGKVGVNNSRLLTGRDIDRMDTAQLQEAADTCDLFAKLSPSQKERVVKAFQAAGHTVGYMGDGINDAPPLRQADVGISVDSAVDIAKETADIILLKKDLMVLEEGVIEGRRTFGNIIKYIKMAASGNFGNMISVIVASIFLPFLPMLPVQILTQNLLCDFSQMGIPFDSVDKEYIKKPHKWETRSIKSFMAFLGPLSSVFDILCFAIMWRVIGANTVELSPLFQCGWFVFGTVSQVLVIHMIRTAKLPFLQSNPSMPLFLSTFLVAVAALATGFTNISIGFDMQSLPLKFIPWLAVILAGYLLCVQLVKRLYIRRYGEWM</sequence>
<dbReference type="InterPro" id="IPR023299">
    <property type="entry name" value="ATPase_P-typ_cyto_dom_N"/>
</dbReference>
<dbReference type="AlphaFoldDB" id="S0FH32"/>
<dbReference type="Gene3D" id="1.20.1110.10">
    <property type="entry name" value="Calcium-transporting ATPase, transmembrane domain"/>
    <property type="match status" value="1"/>
</dbReference>
<dbReference type="CDD" id="cd02077">
    <property type="entry name" value="P-type_ATPase_Mg"/>
    <property type="match status" value="1"/>
</dbReference>
<evidence type="ECO:0000313" key="20">
    <source>
        <dbReference type="EMBL" id="EMS69116.1"/>
    </source>
</evidence>
<feature type="transmembrane region" description="Helical" evidence="18">
    <location>
        <begin position="819"/>
        <end position="840"/>
    </location>
</feature>
<dbReference type="EC" id="7.2.2.14" evidence="4"/>
<evidence type="ECO:0000256" key="15">
    <source>
        <dbReference type="ARBA" id="ARBA00023136"/>
    </source>
</evidence>
<keyword evidence="7" id="KW-0997">Cell inner membrane</keyword>
<evidence type="ECO:0000256" key="2">
    <source>
        <dbReference type="ARBA" id="ARBA00004429"/>
    </source>
</evidence>
<dbReference type="InterPro" id="IPR008250">
    <property type="entry name" value="ATPase_P-typ_transduc_dom_A_sf"/>
</dbReference>
<reference evidence="20 21" key="1">
    <citation type="journal article" date="2013" name="Genome Announc.">
        <title>Draft Genome Sequence of the Cellulolytic, Mesophilic, Anaerobic Bacterium Clostridium termitidis Strain CT1112 (DSM 5398).</title>
        <authorList>
            <person name="Lal S."/>
            <person name="Ramachandran U."/>
            <person name="Zhang X."/>
            <person name="Munir R."/>
            <person name="Sparling R."/>
            <person name="Levin D.B."/>
        </authorList>
    </citation>
    <scope>NUCLEOTIDE SEQUENCE [LARGE SCALE GENOMIC DNA]</scope>
    <source>
        <strain evidence="20 21">CT1112</strain>
    </source>
</reference>
<feature type="transmembrane region" description="Helical" evidence="18">
    <location>
        <begin position="298"/>
        <end position="324"/>
    </location>
</feature>
<comment type="catalytic activity">
    <reaction evidence="17">
        <text>Mg(2+)(out) + ATP + H2O = Mg(2+)(in) + ADP + phosphate + H(+)</text>
        <dbReference type="Rhea" id="RHEA:10260"/>
        <dbReference type="ChEBI" id="CHEBI:15377"/>
        <dbReference type="ChEBI" id="CHEBI:15378"/>
        <dbReference type="ChEBI" id="CHEBI:18420"/>
        <dbReference type="ChEBI" id="CHEBI:30616"/>
        <dbReference type="ChEBI" id="CHEBI:43474"/>
        <dbReference type="ChEBI" id="CHEBI:456216"/>
        <dbReference type="EC" id="7.2.2.14"/>
    </reaction>
</comment>
<dbReference type="SMART" id="SM00831">
    <property type="entry name" value="Cation_ATPase_N"/>
    <property type="match status" value="1"/>
</dbReference>
<dbReference type="SUPFAM" id="SSF81653">
    <property type="entry name" value="Calcium ATPase, transduction domain A"/>
    <property type="match status" value="1"/>
</dbReference>
<dbReference type="Pfam" id="PF00122">
    <property type="entry name" value="E1-E2_ATPase"/>
    <property type="match status" value="1"/>
</dbReference>
<keyword evidence="15 18" id="KW-0472">Membrane</keyword>
<dbReference type="Pfam" id="PF00689">
    <property type="entry name" value="Cation_ATPase_C"/>
    <property type="match status" value="1"/>
</dbReference>